<evidence type="ECO:0000313" key="2">
    <source>
        <dbReference type="EMBL" id="EIG27607.1"/>
    </source>
</evidence>
<dbReference type="InterPro" id="IPR047951">
    <property type="entry name" value="Transpos_ISL3"/>
</dbReference>
<organism evidence="2 3">
    <name type="scientific">Streptococcus parasanguinis F0449</name>
    <dbReference type="NCBI Taxonomy" id="1095733"/>
    <lineage>
        <taxon>Bacteria</taxon>
        <taxon>Bacillati</taxon>
        <taxon>Bacillota</taxon>
        <taxon>Bacilli</taxon>
        <taxon>Lactobacillales</taxon>
        <taxon>Streptococcaceae</taxon>
        <taxon>Streptococcus</taxon>
    </lineage>
</organism>
<dbReference type="PATRIC" id="fig|1095733.3.peg.691"/>
<protein>
    <submittedName>
        <fullName evidence="2">IS1167, transposase</fullName>
    </submittedName>
</protein>
<feature type="domain" description="Transposase IS204/IS1001/IS1096/IS1165 DDE" evidence="1">
    <location>
        <begin position="2"/>
        <end position="154"/>
    </location>
</feature>
<dbReference type="PANTHER" id="PTHR33498">
    <property type="entry name" value="TRANSPOSASE FOR INSERTION SEQUENCE ELEMENT IS1557"/>
    <property type="match status" value="1"/>
</dbReference>
<sequence length="172" mass="20968">MRVQIMNQFDRKAHEYRAIKRYWKLIQQDSRKLSDKRFYRPTFRMHLTNKEILDKILSYSEDLKHHYNLYQLLLFHFQNKESDKFFGLIEDNLKQIHPLFQTVFKTFLKDKEKIANALQLPYSNGKLEATNNLIKLIKRNAFGFRNFDNFKKRIFIALNIKMERTTIVLSRC</sequence>
<dbReference type="InterPro" id="IPR002560">
    <property type="entry name" value="Transposase_DDE"/>
</dbReference>
<dbReference type="Pfam" id="PF01610">
    <property type="entry name" value="DDE_Tnp_ISL3"/>
    <property type="match status" value="1"/>
</dbReference>
<dbReference type="AlphaFoldDB" id="I2NP46"/>
<dbReference type="Proteomes" id="UP000003357">
    <property type="component" value="Unassembled WGS sequence"/>
</dbReference>
<evidence type="ECO:0000313" key="3">
    <source>
        <dbReference type="Proteomes" id="UP000003357"/>
    </source>
</evidence>
<proteinExistence type="predicted"/>
<reference evidence="2 3" key="1">
    <citation type="submission" date="2012-04" db="EMBL/GenBank/DDBJ databases">
        <authorList>
            <person name="Harkins D.M."/>
            <person name="Madupu R."/>
            <person name="Durkin A.S."/>
            <person name="Torralba M."/>
            <person name="Methe B."/>
            <person name="Sutton G.G."/>
            <person name="Nelson K.E."/>
        </authorList>
    </citation>
    <scope>NUCLEOTIDE SEQUENCE [LARGE SCALE GENOMIC DNA]</scope>
    <source>
        <strain evidence="2 3">F0449</strain>
    </source>
</reference>
<name>I2NP46_STRPA</name>
<accession>I2NP46</accession>
<gene>
    <name evidence="2" type="ORF">HMPREF9971_1027</name>
</gene>
<dbReference type="EMBL" id="AJMV01000053">
    <property type="protein sequence ID" value="EIG27607.1"/>
    <property type="molecule type" value="Genomic_DNA"/>
</dbReference>
<dbReference type="PANTHER" id="PTHR33498:SF1">
    <property type="entry name" value="TRANSPOSASE FOR INSERTION SEQUENCE ELEMENT IS1557"/>
    <property type="match status" value="1"/>
</dbReference>
<evidence type="ECO:0000259" key="1">
    <source>
        <dbReference type="Pfam" id="PF01610"/>
    </source>
</evidence>
<comment type="caution">
    <text evidence="2">The sequence shown here is derived from an EMBL/GenBank/DDBJ whole genome shotgun (WGS) entry which is preliminary data.</text>
</comment>